<dbReference type="KEGG" id="amus:LMH87_007651"/>
<dbReference type="Proteomes" id="UP001144673">
    <property type="component" value="Unassembled WGS sequence"/>
</dbReference>
<dbReference type="EMBL" id="JAJHUN010000002">
    <property type="protein sequence ID" value="KAJ4161622.1"/>
    <property type="molecule type" value="Genomic_DNA"/>
</dbReference>
<gene>
    <name evidence="1" type="ORF">LMH87_007651</name>
</gene>
<proteinExistence type="predicted"/>
<name>A0A9W8UQ06_AKAMU</name>
<comment type="caution">
    <text evidence="1">The sequence shown here is derived from an EMBL/GenBank/DDBJ whole genome shotgun (WGS) entry which is preliminary data.</text>
</comment>
<organism evidence="1 2">
    <name type="scientific">Akanthomyces muscarius</name>
    <name type="common">Entomopathogenic fungus</name>
    <name type="synonym">Lecanicillium muscarium</name>
    <dbReference type="NCBI Taxonomy" id="2231603"/>
    <lineage>
        <taxon>Eukaryota</taxon>
        <taxon>Fungi</taxon>
        <taxon>Dikarya</taxon>
        <taxon>Ascomycota</taxon>
        <taxon>Pezizomycotina</taxon>
        <taxon>Sordariomycetes</taxon>
        <taxon>Hypocreomycetidae</taxon>
        <taxon>Hypocreales</taxon>
        <taxon>Cordycipitaceae</taxon>
        <taxon>Akanthomyces</taxon>
    </lineage>
</organism>
<dbReference type="PANTHER" id="PTHR35519:SF2">
    <property type="entry name" value="PH DOMAIN PROTEIN"/>
    <property type="match status" value="1"/>
</dbReference>
<dbReference type="PANTHER" id="PTHR35519">
    <property type="entry name" value="MEMBRANE PROTEINS"/>
    <property type="match status" value="1"/>
</dbReference>
<sequence>MTMKRFDREEPQGIAGISEFDRHVLATVQKWAHCLDKGLFSFLRVSFGWSSVIGLVPLAGDLADSILALLVVRTACRIEDGLPVSLKLKMFLNVALDFVVGLVPILGDLADALLKANQLSLHEAWL</sequence>
<dbReference type="InterPro" id="IPR025187">
    <property type="entry name" value="DUF4112"/>
</dbReference>
<evidence type="ECO:0008006" key="3">
    <source>
        <dbReference type="Google" id="ProtNLM"/>
    </source>
</evidence>
<evidence type="ECO:0000313" key="2">
    <source>
        <dbReference type="Proteomes" id="UP001144673"/>
    </source>
</evidence>
<dbReference type="GeneID" id="80894810"/>
<accession>A0A9W8UQ06</accession>
<keyword evidence="2" id="KW-1185">Reference proteome</keyword>
<dbReference type="AlphaFoldDB" id="A0A9W8UQ06"/>
<dbReference type="Pfam" id="PF13430">
    <property type="entry name" value="DUF4112"/>
    <property type="match status" value="1"/>
</dbReference>
<dbReference type="RefSeq" id="XP_056058006.1">
    <property type="nucleotide sequence ID" value="XM_056199569.1"/>
</dbReference>
<evidence type="ECO:0000313" key="1">
    <source>
        <dbReference type="EMBL" id="KAJ4161622.1"/>
    </source>
</evidence>
<protein>
    <recommendedName>
        <fullName evidence="3">DUF4112 domain-containing protein</fullName>
    </recommendedName>
</protein>
<reference evidence="1" key="1">
    <citation type="journal article" date="2023" name="Access Microbiol">
        <title>De-novo genome assembly for Akanthomyces muscarius, a biocontrol agent of insect agricultural pests.</title>
        <authorList>
            <person name="Erdos Z."/>
            <person name="Studholme D.J."/>
            <person name="Raymond B."/>
            <person name="Sharma M."/>
        </authorList>
    </citation>
    <scope>NUCLEOTIDE SEQUENCE</scope>
    <source>
        <strain evidence="1">Ve6</strain>
    </source>
</reference>